<proteinExistence type="predicted"/>
<sequence length="211" mass="24966">MLKIFNDRVYGLEESLIASGYPMVADSIEEWDETPNLEEKDFKRAGKLGNVPTGTGHDNFLKGIIVQFDITYPNYWTPQFQRYHFADIVSSTSKMHRLTKMDLKKSCNEYVDDVVIENLNKWVEVFNSFEKDQKDVEVEGKVYTKYEIYMKIISNCPMGLEQTMRVTTSYLQLKTIYLQRRYHKLKEDWGSFCDWCLTLPHFEEFCLNNNK</sequence>
<accession>A0ABU4W6N2</accession>
<dbReference type="EMBL" id="JAVIKH010000001">
    <property type="protein sequence ID" value="MDX8335172.1"/>
    <property type="molecule type" value="Genomic_DNA"/>
</dbReference>
<comment type="caution">
    <text evidence="1">The sequence shown here is derived from an EMBL/GenBank/DDBJ whole genome shotgun (WGS) entry which is preliminary data.</text>
</comment>
<evidence type="ECO:0000313" key="2">
    <source>
        <dbReference type="Proteomes" id="UP001279681"/>
    </source>
</evidence>
<organism evidence="1 2">
    <name type="scientific">Candidatus Cetobacterium colombiensis</name>
    <dbReference type="NCBI Taxonomy" id="3073100"/>
    <lineage>
        <taxon>Bacteria</taxon>
        <taxon>Fusobacteriati</taxon>
        <taxon>Fusobacteriota</taxon>
        <taxon>Fusobacteriia</taxon>
        <taxon>Fusobacteriales</taxon>
        <taxon>Fusobacteriaceae</taxon>
        <taxon>Cetobacterium</taxon>
    </lineage>
</organism>
<dbReference type="RefSeq" id="WP_320312581.1">
    <property type="nucleotide sequence ID" value="NZ_JAVIKH010000001.1"/>
</dbReference>
<reference evidence="2" key="1">
    <citation type="submission" date="2023-07" db="EMBL/GenBank/DDBJ databases">
        <authorList>
            <person name="Colorado M.A."/>
            <person name="Villamil L.M."/>
            <person name="Melo J.F."/>
            <person name="Rodriguez J.A."/>
            <person name="Ruiz R.Y."/>
        </authorList>
    </citation>
    <scope>NUCLEOTIDE SEQUENCE [LARGE SCALE GENOMIC DNA]</scope>
    <source>
        <strain evidence="2">C33</strain>
    </source>
</reference>
<evidence type="ECO:0000313" key="1">
    <source>
        <dbReference type="EMBL" id="MDX8335172.1"/>
    </source>
</evidence>
<keyword evidence="2" id="KW-1185">Reference proteome</keyword>
<protein>
    <submittedName>
        <fullName evidence="1">Uncharacterized protein</fullName>
    </submittedName>
</protein>
<gene>
    <name evidence="1" type="ORF">RFV38_01470</name>
</gene>
<name>A0ABU4W6N2_9FUSO</name>
<dbReference type="Proteomes" id="UP001279681">
    <property type="component" value="Unassembled WGS sequence"/>
</dbReference>